<dbReference type="PANTHER" id="PTHR36306">
    <property type="entry name" value="ALPHA-AMYLASE-RELATED-RELATED"/>
    <property type="match status" value="1"/>
</dbReference>
<accession>A0A1F5TQJ4</accession>
<dbReference type="GO" id="GO:0003824">
    <property type="term" value="F:catalytic activity"/>
    <property type="evidence" value="ECO:0007669"/>
    <property type="project" value="InterPro"/>
</dbReference>
<dbReference type="GO" id="GO:0005975">
    <property type="term" value="P:carbohydrate metabolic process"/>
    <property type="evidence" value="ECO:0007669"/>
    <property type="project" value="InterPro"/>
</dbReference>
<proteinExistence type="inferred from homology"/>
<dbReference type="Pfam" id="PF03065">
    <property type="entry name" value="Glyco_hydro_57"/>
    <property type="match status" value="1"/>
</dbReference>
<evidence type="ECO:0000313" key="5">
    <source>
        <dbReference type="Proteomes" id="UP000177579"/>
    </source>
</evidence>
<dbReference type="InterPro" id="IPR004300">
    <property type="entry name" value="Glyco_hydro_57_N"/>
</dbReference>
<dbReference type="InterPro" id="IPR052046">
    <property type="entry name" value="GH57_Enzymes"/>
</dbReference>
<dbReference type="PANTHER" id="PTHR36306:SF1">
    <property type="entry name" value="ALPHA-AMYLASE-RELATED"/>
    <property type="match status" value="1"/>
</dbReference>
<dbReference type="InterPro" id="IPR011330">
    <property type="entry name" value="Glyco_hydro/deAcase_b/a-brl"/>
</dbReference>
<evidence type="ECO:0000313" key="4">
    <source>
        <dbReference type="EMBL" id="OGF41220.1"/>
    </source>
</evidence>
<comment type="similarity">
    <text evidence="1">Belongs to the glycosyl hydrolase 57 family.</text>
</comment>
<organism evidence="4 5">
    <name type="scientific">Candidatus Falkowbacteria bacterium RIFOXYD2_FULL_34_120</name>
    <dbReference type="NCBI Taxonomy" id="1798007"/>
    <lineage>
        <taxon>Bacteria</taxon>
        <taxon>Candidatus Falkowiibacteriota</taxon>
    </lineage>
</organism>
<dbReference type="Gene3D" id="3.20.110.20">
    <property type="match status" value="1"/>
</dbReference>
<evidence type="ECO:0000259" key="3">
    <source>
        <dbReference type="Pfam" id="PF03065"/>
    </source>
</evidence>
<protein>
    <recommendedName>
        <fullName evidence="3">Glycoside hydrolase family 57 N-terminal domain-containing protein</fullName>
    </recommendedName>
</protein>
<feature type="domain" description="Glycoside hydrolase family 57 N-terminal" evidence="3">
    <location>
        <begin position="11"/>
        <end position="241"/>
    </location>
</feature>
<dbReference type="SUPFAM" id="SSF88713">
    <property type="entry name" value="Glycoside hydrolase/deacetylase"/>
    <property type="match status" value="1"/>
</dbReference>
<dbReference type="Proteomes" id="UP000177579">
    <property type="component" value="Unassembled WGS sequence"/>
</dbReference>
<dbReference type="EMBL" id="MFGO01000012">
    <property type="protein sequence ID" value="OGF41220.1"/>
    <property type="molecule type" value="Genomic_DNA"/>
</dbReference>
<dbReference type="AlphaFoldDB" id="A0A1F5TQJ4"/>
<reference evidence="4 5" key="1">
    <citation type="journal article" date="2016" name="Nat. Commun.">
        <title>Thousands of microbial genomes shed light on interconnected biogeochemical processes in an aquifer system.</title>
        <authorList>
            <person name="Anantharaman K."/>
            <person name="Brown C.T."/>
            <person name="Hug L.A."/>
            <person name="Sharon I."/>
            <person name="Castelle C.J."/>
            <person name="Probst A.J."/>
            <person name="Thomas B.C."/>
            <person name="Singh A."/>
            <person name="Wilkins M.J."/>
            <person name="Karaoz U."/>
            <person name="Brodie E.L."/>
            <person name="Williams K.H."/>
            <person name="Hubbard S.S."/>
            <person name="Banfield J.F."/>
        </authorList>
    </citation>
    <scope>NUCLEOTIDE SEQUENCE [LARGE SCALE GENOMIC DNA]</scope>
</reference>
<keyword evidence="2" id="KW-0119">Carbohydrate metabolism</keyword>
<name>A0A1F5TQJ4_9BACT</name>
<gene>
    <name evidence="4" type="ORF">A2531_00890</name>
</gene>
<comment type="caution">
    <text evidence="4">The sequence shown here is derived from an EMBL/GenBank/DDBJ whole genome shotgun (WGS) entry which is preliminary data.</text>
</comment>
<sequence>MIWINFLHFYQPVNVDASIIKEATEKSYLRIIRALEEHADIKFTVNINGSLLIRWEELGYQDLISRIGKLIEEGKIDLTGTACYHPLLPLIPKKEVYRQIQENEELLKKHFGKNFKPRGFFLPEMAYSHNISKIVKKAGYEWLILDEMAWNGKLAEADTEKVYKDRNSGIKIVLRSRAVSKEYVPNAINKLINIKGEEEKIISATDGELYGLRYIDHTAEFEKLLKNSKLKTMTVSEFIDSQKEFLDISPAPHSWETTEKEFSQGQPFNLWQEKTNTIHKKIWKLLGLAYETIEENEKDLNYWWARWHLVRGMASCTFWWASARDFRSFSSLSWSPDEIERGINELIRAVRTLDGENTRDAKIKAEKLYVEIEKMVWQKHWVYYWKKT</sequence>
<evidence type="ECO:0000256" key="1">
    <source>
        <dbReference type="ARBA" id="ARBA00006821"/>
    </source>
</evidence>
<evidence type="ECO:0000256" key="2">
    <source>
        <dbReference type="ARBA" id="ARBA00023277"/>
    </source>
</evidence>